<evidence type="ECO:0008006" key="5">
    <source>
        <dbReference type="Google" id="ProtNLM"/>
    </source>
</evidence>
<sequence length="115" mass="13218">MLVLALVLLLCDYLPTVAEPCRASLLPNRVHLSCSQRPGGLLPWPCLVRYSVRHACVWIGHVWPTTDVYITRSVGAKWSFASSLLAFVSKHIFLYTLYHFFLPCFYFLLLPLSRY</sequence>
<protein>
    <recommendedName>
        <fullName evidence="5">Secreted protein</fullName>
    </recommendedName>
</protein>
<keyword evidence="1" id="KW-0472">Membrane</keyword>
<keyword evidence="1" id="KW-1133">Transmembrane helix</keyword>
<feature type="transmembrane region" description="Helical" evidence="1">
    <location>
        <begin position="92"/>
        <end position="112"/>
    </location>
</feature>
<gene>
    <name evidence="3" type="ORF">CC80DRAFT_231902</name>
</gene>
<evidence type="ECO:0000256" key="2">
    <source>
        <dbReference type="SAM" id="SignalP"/>
    </source>
</evidence>
<keyword evidence="4" id="KW-1185">Reference proteome</keyword>
<evidence type="ECO:0000256" key="1">
    <source>
        <dbReference type="SAM" id="Phobius"/>
    </source>
</evidence>
<accession>A0A6A5UA12</accession>
<evidence type="ECO:0000313" key="4">
    <source>
        <dbReference type="Proteomes" id="UP000800035"/>
    </source>
</evidence>
<dbReference type="EMBL" id="ML976981">
    <property type="protein sequence ID" value="KAF1961170.1"/>
    <property type="molecule type" value="Genomic_DNA"/>
</dbReference>
<keyword evidence="1" id="KW-0812">Transmembrane</keyword>
<dbReference type="Proteomes" id="UP000800035">
    <property type="component" value="Unassembled WGS sequence"/>
</dbReference>
<reference evidence="3" key="1">
    <citation type="journal article" date="2020" name="Stud. Mycol.">
        <title>101 Dothideomycetes genomes: a test case for predicting lifestyles and emergence of pathogens.</title>
        <authorList>
            <person name="Haridas S."/>
            <person name="Albert R."/>
            <person name="Binder M."/>
            <person name="Bloem J."/>
            <person name="Labutti K."/>
            <person name="Salamov A."/>
            <person name="Andreopoulos B."/>
            <person name="Baker S."/>
            <person name="Barry K."/>
            <person name="Bills G."/>
            <person name="Bluhm B."/>
            <person name="Cannon C."/>
            <person name="Castanera R."/>
            <person name="Culley D."/>
            <person name="Daum C."/>
            <person name="Ezra D."/>
            <person name="Gonzalez J."/>
            <person name="Henrissat B."/>
            <person name="Kuo A."/>
            <person name="Liang C."/>
            <person name="Lipzen A."/>
            <person name="Lutzoni F."/>
            <person name="Magnuson J."/>
            <person name="Mondo S."/>
            <person name="Nolan M."/>
            <person name="Ohm R."/>
            <person name="Pangilinan J."/>
            <person name="Park H.-J."/>
            <person name="Ramirez L."/>
            <person name="Alfaro M."/>
            <person name="Sun H."/>
            <person name="Tritt A."/>
            <person name="Yoshinaga Y."/>
            <person name="Zwiers L.-H."/>
            <person name="Turgeon B."/>
            <person name="Goodwin S."/>
            <person name="Spatafora J."/>
            <person name="Crous P."/>
            <person name="Grigoriev I."/>
        </authorList>
    </citation>
    <scope>NUCLEOTIDE SEQUENCE</scope>
    <source>
        <strain evidence="3">CBS 675.92</strain>
    </source>
</reference>
<name>A0A6A5UA12_9PLEO</name>
<keyword evidence="2" id="KW-0732">Signal</keyword>
<evidence type="ECO:0000313" key="3">
    <source>
        <dbReference type="EMBL" id="KAF1961170.1"/>
    </source>
</evidence>
<feature type="chain" id="PRO_5025686908" description="Secreted protein" evidence="2">
    <location>
        <begin position="19"/>
        <end position="115"/>
    </location>
</feature>
<proteinExistence type="predicted"/>
<organism evidence="3 4">
    <name type="scientific">Byssothecium circinans</name>
    <dbReference type="NCBI Taxonomy" id="147558"/>
    <lineage>
        <taxon>Eukaryota</taxon>
        <taxon>Fungi</taxon>
        <taxon>Dikarya</taxon>
        <taxon>Ascomycota</taxon>
        <taxon>Pezizomycotina</taxon>
        <taxon>Dothideomycetes</taxon>
        <taxon>Pleosporomycetidae</taxon>
        <taxon>Pleosporales</taxon>
        <taxon>Massarineae</taxon>
        <taxon>Massarinaceae</taxon>
        <taxon>Byssothecium</taxon>
    </lineage>
</organism>
<feature type="signal peptide" evidence="2">
    <location>
        <begin position="1"/>
        <end position="18"/>
    </location>
</feature>
<dbReference type="AlphaFoldDB" id="A0A6A5UA12"/>